<proteinExistence type="predicted"/>
<dbReference type="InterPro" id="IPR051452">
    <property type="entry name" value="Diverse_Oxidoreductases"/>
</dbReference>
<dbReference type="GO" id="GO:0046872">
    <property type="term" value="F:metal ion binding"/>
    <property type="evidence" value="ECO:0007669"/>
    <property type="project" value="UniProtKB-KW"/>
</dbReference>
<evidence type="ECO:0000256" key="2">
    <source>
        <dbReference type="ARBA" id="ARBA00022723"/>
    </source>
</evidence>
<evidence type="ECO:0000259" key="7">
    <source>
        <dbReference type="PROSITE" id="PS51085"/>
    </source>
</evidence>
<dbReference type="GO" id="GO:0051537">
    <property type="term" value="F:2 iron, 2 sulfur cluster binding"/>
    <property type="evidence" value="ECO:0007669"/>
    <property type="project" value="UniProtKB-KW"/>
</dbReference>
<evidence type="ECO:0000256" key="1">
    <source>
        <dbReference type="ARBA" id="ARBA00022714"/>
    </source>
</evidence>
<dbReference type="InterPro" id="IPR036010">
    <property type="entry name" value="2Fe-2S_ferredoxin-like_sf"/>
</dbReference>
<keyword evidence="5" id="KW-0411">Iron-sulfur</keyword>
<feature type="domain" description="2Fe-2S ferredoxin-type" evidence="7">
    <location>
        <begin position="70"/>
        <end position="146"/>
    </location>
</feature>
<keyword evidence="3" id="KW-0560">Oxidoreductase</keyword>
<comment type="caution">
    <text evidence="8">The sequence shown here is derived from an EMBL/GenBank/DDBJ whole genome shotgun (WGS) entry which is preliminary data.</text>
</comment>
<organism evidence="8 9">
    <name type="scientific">Halolamina litorea</name>
    <dbReference type="NCBI Taxonomy" id="1515593"/>
    <lineage>
        <taxon>Archaea</taxon>
        <taxon>Methanobacteriati</taxon>
        <taxon>Methanobacteriota</taxon>
        <taxon>Stenosarchaea group</taxon>
        <taxon>Halobacteria</taxon>
        <taxon>Halobacteriales</taxon>
        <taxon>Haloferacaceae</taxon>
    </lineage>
</organism>
<dbReference type="EMBL" id="JBHUCZ010000001">
    <property type="protein sequence ID" value="MFD1566442.1"/>
    <property type="molecule type" value="Genomic_DNA"/>
</dbReference>
<dbReference type="InterPro" id="IPR002888">
    <property type="entry name" value="2Fe-2S-bd"/>
</dbReference>
<keyword evidence="9" id="KW-1185">Reference proteome</keyword>
<dbReference type="FunFam" id="1.10.150.120:FF:000003">
    <property type="entry name" value="Carbon monoxide dehydrogenase, small subunit"/>
    <property type="match status" value="1"/>
</dbReference>
<dbReference type="PROSITE" id="PS00197">
    <property type="entry name" value="2FE2S_FER_1"/>
    <property type="match status" value="1"/>
</dbReference>
<evidence type="ECO:0000256" key="5">
    <source>
        <dbReference type="ARBA" id="ARBA00023014"/>
    </source>
</evidence>
<keyword evidence="1" id="KW-0001">2Fe-2S</keyword>
<dbReference type="PANTHER" id="PTHR44379">
    <property type="entry name" value="OXIDOREDUCTASE WITH IRON-SULFUR SUBUNIT"/>
    <property type="match status" value="1"/>
</dbReference>
<keyword evidence="4" id="KW-0408">Iron</keyword>
<dbReference type="InterPro" id="IPR006058">
    <property type="entry name" value="2Fe2S_fd_BS"/>
</dbReference>
<name>A0ABD6BN02_9EURY</name>
<dbReference type="PANTHER" id="PTHR44379:SF5">
    <property type="entry name" value="OXIDOREDUCTASE WITH IRON-SULFUR SUBUNIT"/>
    <property type="match status" value="1"/>
</dbReference>
<reference evidence="8 9" key="1">
    <citation type="journal article" date="2019" name="Int. J. Syst. Evol. Microbiol.">
        <title>The Global Catalogue of Microorganisms (GCM) 10K type strain sequencing project: providing services to taxonomists for standard genome sequencing and annotation.</title>
        <authorList>
            <consortium name="The Broad Institute Genomics Platform"/>
            <consortium name="The Broad Institute Genome Sequencing Center for Infectious Disease"/>
            <person name="Wu L."/>
            <person name="Ma J."/>
        </authorList>
    </citation>
    <scope>NUCLEOTIDE SEQUENCE [LARGE SCALE GENOMIC DNA]</scope>
    <source>
        <strain evidence="8 9">CGMCC 1.12859</strain>
    </source>
</reference>
<dbReference type="SUPFAM" id="SSF47741">
    <property type="entry name" value="CO dehydrogenase ISP C-domain like"/>
    <property type="match status" value="1"/>
</dbReference>
<feature type="compositionally biased region" description="Acidic residues" evidence="6">
    <location>
        <begin position="1"/>
        <end position="22"/>
    </location>
</feature>
<dbReference type="Gene3D" id="1.10.150.120">
    <property type="entry name" value="[2Fe-2S]-binding domain"/>
    <property type="match status" value="1"/>
</dbReference>
<evidence type="ECO:0000256" key="6">
    <source>
        <dbReference type="SAM" id="MobiDB-lite"/>
    </source>
</evidence>
<dbReference type="Pfam" id="PF00111">
    <property type="entry name" value="Fer2"/>
    <property type="match status" value="1"/>
</dbReference>
<feature type="region of interest" description="Disordered" evidence="6">
    <location>
        <begin position="1"/>
        <end position="27"/>
    </location>
</feature>
<gene>
    <name evidence="8" type="ORF">ACFSAU_02970</name>
</gene>
<evidence type="ECO:0000256" key="4">
    <source>
        <dbReference type="ARBA" id="ARBA00023004"/>
    </source>
</evidence>
<dbReference type="PROSITE" id="PS51085">
    <property type="entry name" value="2FE2S_FER_2"/>
    <property type="match status" value="1"/>
</dbReference>
<dbReference type="InterPro" id="IPR036884">
    <property type="entry name" value="2Fe-2S-bd_dom_sf"/>
</dbReference>
<keyword evidence="2" id="KW-0479">Metal-binding</keyword>
<protein>
    <submittedName>
        <fullName evidence="8">(2Fe-2S)-binding protein</fullName>
    </submittedName>
</protein>
<accession>A0ABD6BN02</accession>
<dbReference type="Gene3D" id="3.10.20.30">
    <property type="match status" value="1"/>
</dbReference>
<dbReference type="GO" id="GO:0016491">
    <property type="term" value="F:oxidoreductase activity"/>
    <property type="evidence" value="ECO:0007669"/>
    <property type="project" value="UniProtKB-KW"/>
</dbReference>
<evidence type="ECO:0000313" key="9">
    <source>
        <dbReference type="Proteomes" id="UP001597139"/>
    </source>
</evidence>
<evidence type="ECO:0000256" key="3">
    <source>
        <dbReference type="ARBA" id="ARBA00023002"/>
    </source>
</evidence>
<dbReference type="RefSeq" id="WP_267645722.1">
    <property type="nucleotide sequence ID" value="NZ_JANHGR010000001.1"/>
</dbReference>
<dbReference type="SUPFAM" id="SSF54292">
    <property type="entry name" value="2Fe-2S ferredoxin-like"/>
    <property type="match status" value="1"/>
</dbReference>
<sequence length="221" mass="23429">MSTDSTDPDDTPSLGGDDDGGFDDPSRRQVIKGAIGGTLVAANAYLFNNVRQVAADDGSSDPGLREQVTGQVMLNVNGRQRTATIADQERLTETLRNQLGLTGSKFGCDRAMCGACTVEVDGNPVYGCTYFTRDAVGTEITTIEGLESDGELHPLQESFVEGLGGQCGFCTPGMIMSAKSLLEENPDPSREEVKEALAGNLCRCGNYENEIDSVLAAAEEM</sequence>
<dbReference type="Proteomes" id="UP001597139">
    <property type="component" value="Unassembled WGS sequence"/>
</dbReference>
<dbReference type="InterPro" id="IPR001041">
    <property type="entry name" value="2Fe-2S_ferredoxin-type"/>
</dbReference>
<dbReference type="InterPro" id="IPR012675">
    <property type="entry name" value="Beta-grasp_dom_sf"/>
</dbReference>
<dbReference type="AlphaFoldDB" id="A0ABD6BN02"/>
<dbReference type="InterPro" id="IPR006311">
    <property type="entry name" value="TAT_signal"/>
</dbReference>
<evidence type="ECO:0000313" key="8">
    <source>
        <dbReference type="EMBL" id="MFD1566442.1"/>
    </source>
</evidence>
<dbReference type="PROSITE" id="PS51318">
    <property type="entry name" value="TAT"/>
    <property type="match status" value="1"/>
</dbReference>
<dbReference type="Pfam" id="PF01799">
    <property type="entry name" value="Fer2_2"/>
    <property type="match status" value="1"/>
</dbReference>